<dbReference type="InterPro" id="IPR025836">
    <property type="entry name" value="Zn_knuckle_CX2CX4HX4C"/>
</dbReference>
<dbReference type="Proteomes" id="UP001418222">
    <property type="component" value="Unassembled WGS sequence"/>
</dbReference>
<evidence type="ECO:0000313" key="4">
    <source>
        <dbReference type="Proteomes" id="UP001418222"/>
    </source>
</evidence>
<proteinExistence type="predicted"/>
<gene>
    <name evidence="3" type="ORF">KSP39_PZI011747</name>
</gene>
<organism evidence="3 4">
    <name type="scientific">Platanthera zijinensis</name>
    <dbReference type="NCBI Taxonomy" id="2320716"/>
    <lineage>
        <taxon>Eukaryota</taxon>
        <taxon>Viridiplantae</taxon>
        <taxon>Streptophyta</taxon>
        <taxon>Embryophyta</taxon>
        <taxon>Tracheophyta</taxon>
        <taxon>Spermatophyta</taxon>
        <taxon>Magnoliopsida</taxon>
        <taxon>Liliopsida</taxon>
        <taxon>Asparagales</taxon>
        <taxon>Orchidaceae</taxon>
        <taxon>Orchidoideae</taxon>
        <taxon>Orchideae</taxon>
        <taxon>Orchidinae</taxon>
        <taxon>Platanthera</taxon>
    </lineage>
</organism>
<keyword evidence="4" id="KW-1185">Reference proteome</keyword>
<dbReference type="InterPro" id="IPR036875">
    <property type="entry name" value="Znf_CCHC_sf"/>
</dbReference>
<dbReference type="PROSITE" id="PS50158">
    <property type="entry name" value="ZF_CCHC"/>
    <property type="match status" value="1"/>
</dbReference>
<dbReference type="AlphaFoldDB" id="A0AAP0G491"/>
<dbReference type="GO" id="GO:0003676">
    <property type="term" value="F:nucleic acid binding"/>
    <property type="evidence" value="ECO:0007669"/>
    <property type="project" value="InterPro"/>
</dbReference>
<keyword evidence="1" id="KW-0862">Zinc</keyword>
<reference evidence="3 4" key="1">
    <citation type="journal article" date="2022" name="Nat. Plants">
        <title>Genomes of leafy and leafless Platanthera orchids illuminate the evolution of mycoheterotrophy.</title>
        <authorList>
            <person name="Li M.H."/>
            <person name="Liu K.W."/>
            <person name="Li Z."/>
            <person name="Lu H.C."/>
            <person name="Ye Q.L."/>
            <person name="Zhang D."/>
            <person name="Wang J.Y."/>
            <person name="Li Y.F."/>
            <person name="Zhong Z.M."/>
            <person name="Liu X."/>
            <person name="Yu X."/>
            <person name="Liu D.K."/>
            <person name="Tu X.D."/>
            <person name="Liu B."/>
            <person name="Hao Y."/>
            <person name="Liao X.Y."/>
            <person name="Jiang Y.T."/>
            <person name="Sun W.H."/>
            <person name="Chen J."/>
            <person name="Chen Y.Q."/>
            <person name="Ai Y."/>
            <person name="Zhai J.W."/>
            <person name="Wu S.S."/>
            <person name="Zhou Z."/>
            <person name="Hsiao Y.Y."/>
            <person name="Wu W.L."/>
            <person name="Chen Y.Y."/>
            <person name="Lin Y.F."/>
            <person name="Hsu J.L."/>
            <person name="Li C.Y."/>
            <person name="Wang Z.W."/>
            <person name="Zhao X."/>
            <person name="Zhong W.Y."/>
            <person name="Ma X.K."/>
            <person name="Ma L."/>
            <person name="Huang J."/>
            <person name="Chen G.Z."/>
            <person name="Huang M.Z."/>
            <person name="Huang L."/>
            <person name="Peng D.H."/>
            <person name="Luo Y.B."/>
            <person name="Zou S.Q."/>
            <person name="Chen S.P."/>
            <person name="Lan S."/>
            <person name="Tsai W.C."/>
            <person name="Van de Peer Y."/>
            <person name="Liu Z.J."/>
        </authorList>
    </citation>
    <scope>NUCLEOTIDE SEQUENCE [LARGE SCALE GENOMIC DNA]</scope>
    <source>
        <strain evidence="3">Lor287</strain>
    </source>
</reference>
<name>A0AAP0G491_9ASPA</name>
<evidence type="ECO:0000313" key="3">
    <source>
        <dbReference type="EMBL" id="KAK8936490.1"/>
    </source>
</evidence>
<feature type="domain" description="CCHC-type" evidence="2">
    <location>
        <begin position="15"/>
        <end position="29"/>
    </location>
</feature>
<protein>
    <recommendedName>
        <fullName evidence="2">CCHC-type domain-containing protein</fullName>
    </recommendedName>
</protein>
<dbReference type="SUPFAM" id="SSF57756">
    <property type="entry name" value="Retrovirus zinc finger-like domains"/>
    <property type="match status" value="1"/>
</dbReference>
<evidence type="ECO:0000259" key="2">
    <source>
        <dbReference type="PROSITE" id="PS50158"/>
    </source>
</evidence>
<dbReference type="EMBL" id="JBBWWQ010000010">
    <property type="protein sequence ID" value="KAK8936490.1"/>
    <property type="molecule type" value="Genomic_DNA"/>
</dbReference>
<dbReference type="Pfam" id="PF14392">
    <property type="entry name" value="zf-CCHC_4"/>
    <property type="match status" value="1"/>
</dbReference>
<dbReference type="GO" id="GO:0008270">
    <property type="term" value="F:zinc ion binding"/>
    <property type="evidence" value="ECO:0007669"/>
    <property type="project" value="UniProtKB-KW"/>
</dbReference>
<keyword evidence="1" id="KW-0863">Zinc-finger</keyword>
<accession>A0AAP0G491</accession>
<sequence>MILATIKYERLPNFCYLCGLLGHLRRDCPLQLEDGFRDPGDHPLFGSRLRVPTTSSKFQLTEGRDGPKFVLRSAGPGASAQGMARGFRDSAGFPSMGSASLGGGGFTGLPVNVPSGSVPVGGSCSTNCPPFHESLDTSTAQIEAVNDLMAPQLFSVPVAFYPPDGQAIRPRGDLLSPVQEIYWDIWSSGIPSSVANLGVVAVVGWRILLTLDLRW</sequence>
<evidence type="ECO:0000256" key="1">
    <source>
        <dbReference type="PROSITE-ProRule" id="PRU00047"/>
    </source>
</evidence>
<comment type="caution">
    <text evidence="3">The sequence shown here is derived from an EMBL/GenBank/DDBJ whole genome shotgun (WGS) entry which is preliminary data.</text>
</comment>
<keyword evidence="1" id="KW-0479">Metal-binding</keyword>
<dbReference type="InterPro" id="IPR001878">
    <property type="entry name" value="Znf_CCHC"/>
</dbReference>